<organism evidence="1 2">
    <name type="scientific">Parachaetomium inaequale</name>
    <dbReference type="NCBI Taxonomy" id="2588326"/>
    <lineage>
        <taxon>Eukaryota</taxon>
        <taxon>Fungi</taxon>
        <taxon>Dikarya</taxon>
        <taxon>Ascomycota</taxon>
        <taxon>Pezizomycotina</taxon>
        <taxon>Sordariomycetes</taxon>
        <taxon>Sordariomycetidae</taxon>
        <taxon>Sordariales</taxon>
        <taxon>Chaetomiaceae</taxon>
        <taxon>Parachaetomium</taxon>
    </lineage>
</organism>
<name>A0AAN6P5M5_9PEZI</name>
<proteinExistence type="predicted"/>
<accession>A0AAN6P5M5</accession>
<dbReference type="Proteomes" id="UP001303115">
    <property type="component" value="Unassembled WGS sequence"/>
</dbReference>
<gene>
    <name evidence="1" type="ORF">C8A01DRAFT_41442</name>
</gene>
<keyword evidence="2" id="KW-1185">Reference proteome</keyword>
<dbReference type="AlphaFoldDB" id="A0AAN6P5M5"/>
<comment type="caution">
    <text evidence="1">The sequence shown here is derived from an EMBL/GenBank/DDBJ whole genome shotgun (WGS) entry which is preliminary data.</text>
</comment>
<reference evidence="2" key="1">
    <citation type="journal article" date="2023" name="Mol. Phylogenet. Evol.">
        <title>Genome-scale phylogeny and comparative genomics of the fungal order Sordariales.</title>
        <authorList>
            <person name="Hensen N."/>
            <person name="Bonometti L."/>
            <person name="Westerberg I."/>
            <person name="Brannstrom I.O."/>
            <person name="Guillou S."/>
            <person name="Cros-Aarteil S."/>
            <person name="Calhoun S."/>
            <person name="Haridas S."/>
            <person name="Kuo A."/>
            <person name="Mondo S."/>
            <person name="Pangilinan J."/>
            <person name="Riley R."/>
            <person name="LaButti K."/>
            <person name="Andreopoulos B."/>
            <person name="Lipzen A."/>
            <person name="Chen C."/>
            <person name="Yan M."/>
            <person name="Daum C."/>
            <person name="Ng V."/>
            <person name="Clum A."/>
            <person name="Steindorff A."/>
            <person name="Ohm R.A."/>
            <person name="Martin F."/>
            <person name="Silar P."/>
            <person name="Natvig D.O."/>
            <person name="Lalanne C."/>
            <person name="Gautier V."/>
            <person name="Ament-Velasquez S.L."/>
            <person name="Kruys A."/>
            <person name="Hutchinson M.I."/>
            <person name="Powell A.J."/>
            <person name="Barry K."/>
            <person name="Miller A.N."/>
            <person name="Grigoriev I.V."/>
            <person name="Debuchy R."/>
            <person name="Gladieux P."/>
            <person name="Hiltunen Thoren M."/>
            <person name="Johannesson H."/>
        </authorList>
    </citation>
    <scope>NUCLEOTIDE SEQUENCE [LARGE SCALE GENOMIC DNA]</scope>
    <source>
        <strain evidence="2">CBS 284.82</strain>
    </source>
</reference>
<sequence>MSQTPPPPPAAAVATWQSIFAGGPYTSLKMLEYIMHAGGKQVPAFIAAPVETVAGVTASTITGHHDIAKMQPVWASRTGRCTSFAVKAVSSLSRTLDTKKQPVYNFAIYDLAGHRVARCLKTEVVIDSSSTVRGGAFVLPEGQWQKFEKTEASWKFKKSESKFERAGNAQGQVASSSTALSPAQAMWLCLAGVESGVKYSIPTLFRTVGTDGLPLYFGMVSWAPCKRCIELVPDIGKENKKKKLIIQWAATKDKGGTEEDLIQCVNALEQFVMNYGGPNNNGPTQWAADNINQFSDQLFAAAVGQWGNPKLVNKLKAT</sequence>
<dbReference type="EMBL" id="MU854646">
    <property type="protein sequence ID" value="KAK4032124.1"/>
    <property type="molecule type" value="Genomic_DNA"/>
</dbReference>
<protein>
    <submittedName>
        <fullName evidence="1">Uncharacterized protein</fullName>
    </submittedName>
</protein>
<evidence type="ECO:0000313" key="2">
    <source>
        <dbReference type="Proteomes" id="UP001303115"/>
    </source>
</evidence>
<evidence type="ECO:0000313" key="1">
    <source>
        <dbReference type="EMBL" id="KAK4032124.1"/>
    </source>
</evidence>